<dbReference type="PATRIC" id="fig|662480.6.peg.2060"/>
<evidence type="ECO:0000256" key="1">
    <source>
        <dbReference type="SAM" id="MobiDB-lite"/>
    </source>
</evidence>
<proteinExistence type="predicted"/>
<sequence>MDRLDVREVVGREHDAVDPFGLGASNHGRGGLGDRHRKRREYVHESLPVDGGTDDRENTGGRRSGVHAET</sequence>
<keyword evidence="3" id="KW-1185">Reference proteome</keyword>
<feature type="compositionally biased region" description="Basic and acidic residues" evidence="1">
    <location>
        <begin position="53"/>
        <end position="70"/>
    </location>
</feature>
<organism evidence="2 3">
    <name type="scientific">Haloferax sulfurifontis ATCC BAA-897</name>
    <dbReference type="NCBI Taxonomy" id="662480"/>
    <lineage>
        <taxon>Archaea</taxon>
        <taxon>Methanobacteriati</taxon>
        <taxon>Methanobacteriota</taxon>
        <taxon>Stenosarchaea group</taxon>
        <taxon>Halobacteria</taxon>
        <taxon>Halobacteriales</taxon>
        <taxon>Haloferacaceae</taxon>
        <taxon>Haloferax</taxon>
    </lineage>
</organism>
<comment type="caution">
    <text evidence="2">The sequence shown here is derived from an EMBL/GenBank/DDBJ whole genome shotgun (WGS) entry which is preliminary data.</text>
</comment>
<reference evidence="2 3" key="1">
    <citation type="journal article" date="2014" name="PLoS Genet.">
        <title>Phylogenetically driven sequencing of extremely halophilic archaea reveals strategies for static and dynamic osmo-response.</title>
        <authorList>
            <person name="Becker E.A."/>
            <person name="Seitzer P.M."/>
            <person name="Tritt A."/>
            <person name="Larsen D."/>
            <person name="Krusor M."/>
            <person name="Yao A.I."/>
            <person name="Wu D."/>
            <person name="Madern D."/>
            <person name="Eisen J.A."/>
            <person name="Darling A.E."/>
            <person name="Facciotti M.T."/>
        </authorList>
    </citation>
    <scope>NUCLEOTIDE SEQUENCE [LARGE SCALE GENOMIC DNA]</scope>
    <source>
        <strain evidence="2 3">ATCC BAA-897</strain>
    </source>
</reference>
<accession>M0ICV5</accession>
<dbReference type="AlphaFoldDB" id="M0ICV5"/>
<protein>
    <submittedName>
        <fullName evidence="2">Uncharacterized protein</fullName>
    </submittedName>
</protein>
<name>M0ICV5_9EURY</name>
<feature type="region of interest" description="Disordered" evidence="1">
    <location>
        <begin position="17"/>
        <end position="70"/>
    </location>
</feature>
<evidence type="ECO:0000313" key="3">
    <source>
        <dbReference type="Proteomes" id="UP000011508"/>
    </source>
</evidence>
<dbReference type="EMBL" id="AOLM01000018">
    <property type="protein sequence ID" value="ELZ93289.1"/>
    <property type="molecule type" value="Genomic_DNA"/>
</dbReference>
<evidence type="ECO:0000313" key="2">
    <source>
        <dbReference type="EMBL" id="ELZ93289.1"/>
    </source>
</evidence>
<dbReference type="Proteomes" id="UP000011508">
    <property type="component" value="Unassembled WGS sequence"/>
</dbReference>
<gene>
    <name evidence="2" type="ORF">C441_10386</name>
</gene>